<dbReference type="OrthoDB" id="5984457at2759"/>
<sequence length="157" mass="17417">MPMVMSMAMPMAMSMVKLITAMVILITAMIISKNLIINGRATNATKRNHAAKMGTQALSTLAEEYFCSINSLTKRIGEDIAATKDAYEGLWNTLSHEEKNQAVDETIIQPEVALKYASKNINSSKDNDCPEYYPKLRIQTGMKYVIDDSGSTSKNRD</sequence>
<dbReference type="PANTHER" id="PTHR34394:SF1">
    <property type="entry name" value="SIMILAR TO RIKEN CDNA 2310022B05"/>
    <property type="match status" value="1"/>
</dbReference>
<dbReference type="PANTHER" id="PTHR34394">
    <property type="entry name" value="SIMILAR TO RIKEN CDNA 2310022B05"/>
    <property type="match status" value="1"/>
</dbReference>
<accession>A0A6H5I0C2</accession>
<proteinExistence type="predicted"/>
<dbReference type="EMBL" id="CADCXV010000335">
    <property type="protein sequence ID" value="CAB0029625.1"/>
    <property type="molecule type" value="Genomic_DNA"/>
</dbReference>
<feature type="domain" description="DUF4706" evidence="1">
    <location>
        <begin position="64"/>
        <end position="151"/>
    </location>
</feature>
<dbReference type="Proteomes" id="UP000479190">
    <property type="component" value="Unassembled WGS sequence"/>
</dbReference>
<evidence type="ECO:0000313" key="3">
    <source>
        <dbReference type="Proteomes" id="UP000479190"/>
    </source>
</evidence>
<organism evidence="2 3">
    <name type="scientific">Trichogramma brassicae</name>
    <dbReference type="NCBI Taxonomy" id="86971"/>
    <lineage>
        <taxon>Eukaryota</taxon>
        <taxon>Metazoa</taxon>
        <taxon>Ecdysozoa</taxon>
        <taxon>Arthropoda</taxon>
        <taxon>Hexapoda</taxon>
        <taxon>Insecta</taxon>
        <taxon>Pterygota</taxon>
        <taxon>Neoptera</taxon>
        <taxon>Endopterygota</taxon>
        <taxon>Hymenoptera</taxon>
        <taxon>Apocrita</taxon>
        <taxon>Proctotrupomorpha</taxon>
        <taxon>Chalcidoidea</taxon>
        <taxon>Trichogrammatidae</taxon>
        <taxon>Trichogramma</taxon>
    </lineage>
</organism>
<name>A0A6H5I0C2_9HYME</name>
<protein>
    <recommendedName>
        <fullName evidence="1">DUF4706 domain-containing protein</fullName>
    </recommendedName>
</protein>
<keyword evidence="3" id="KW-1185">Reference proteome</keyword>
<dbReference type="Pfam" id="PF15797">
    <property type="entry name" value="DUF4706"/>
    <property type="match status" value="1"/>
</dbReference>
<evidence type="ECO:0000259" key="1">
    <source>
        <dbReference type="Pfam" id="PF15797"/>
    </source>
</evidence>
<dbReference type="InterPro" id="IPR031600">
    <property type="entry name" value="DUF4706"/>
</dbReference>
<dbReference type="AlphaFoldDB" id="A0A6H5I0C2"/>
<evidence type="ECO:0000313" key="2">
    <source>
        <dbReference type="EMBL" id="CAB0029625.1"/>
    </source>
</evidence>
<reference evidence="2 3" key="1">
    <citation type="submission" date="2020-02" db="EMBL/GenBank/DDBJ databases">
        <authorList>
            <person name="Ferguson B K."/>
        </authorList>
    </citation>
    <scope>NUCLEOTIDE SEQUENCE [LARGE SCALE GENOMIC DNA]</scope>
</reference>
<gene>
    <name evidence="2" type="ORF">TBRA_LOCUS1654</name>
</gene>